<dbReference type="STRING" id="1144275.COCOR_01803"/>
<evidence type="ECO:0008006" key="4">
    <source>
        <dbReference type="Google" id="ProtNLM"/>
    </source>
</evidence>
<dbReference type="HOGENOM" id="CLU_717330_0_0_7"/>
<dbReference type="EMBL" id="CP003389">
    <property type="protein sequence ID" value="AFE04298.1"/>
    <property type="molecule type" value="Genomic_DNA"/>
</dbReference>
<keyword evidence="1" id="KW-0732">Signal</keyword>
<feature type="signal peptide" evidence="1">
    <location>
        <begin position="1"/>
        <end position="18"/>
    </location>
</feature>
<dbReference type="eggNOG" id="ENOG5033PKA">
    <property type="taxonomic scope" value="Bacteria"/>
</dbReference>
<keyword evidence="3" id="KW-1185">Reference proteome</keyword>
<gene>
    <name evidence="2" type="ordered locus">COCOR_01803</name>
</gene>
<evidence type="ECO:0000256" key="1">
    <source>
        <dbReference type="SAM" id="SignalP"/>
    </source>
</evidence>
<dbReference type="AlphaFoldDB" id="H8N1J5"/>
<organism evidence="2 3">
    <name type="scientific">Corallococcus coralloides (strain ATCC 25202 / DSM 2259 / NBRC 100086 / M2)</name>
    <name type="common">Myxococcus coralloides</name>
    <dbReference type="NCBI Taxonomy" id="1144275"/>
    <lineage>
        <taxon>Bacteria</taxon>
        <taxon>Pseudomonadati</taxon>
        <taxon>Myxococcota</taxon>
        <taxon>Myxococcia</taxon>
        <taxon>Myxococcales</taxon>
        <taxon>Cystobacterineae</taxon>
        <taxon>Myxococcaceae</taxon>
        <taxon>Corallococcus</taxon>
    </lineage>
</organism>
<name>H8N1J5_CORCM</name>
<reference evidence="2 3" key="1">
    <citation type="journal article" date="2012" name="J. Bacteriol.">
        <title>Complete Genome Sequence of the Fruiting Myxobacterium Corallococcus coralloides DSM 2259.</title>
        <authorList>
            <person name="Huntley S."/>
            <person name="Zhang Y."/>
            <person name="Treuner-Lange A."/>
            <person name="Kneip S."/>
            <person name="Sensen C.W."/>
            <person name="Sogaard-Andersen L."/>
        </authorList>
    </citation>
    <scope>NUCLEOTIDE SEQUENCE [LARGE SCALE GENOMIC DNA]</scope>
    <source>
        <strain evidence="3">ATCC 25202 / DSM 2259 / NBRC 100086 / M2</strain>
    </source>
</reference>
<evidence type="ECO:0000313" key="3">
    <source>
        <dbReference type="Proteomes" id="UP000007587"/>
    </source>
</evidence>
<dbReference type="OrthoDB" id="5379055at2"/>
<sequence length="384" mass="42585">MRRAVLTLLLLVGLAARAQGEKAAECTGCHTEKRGVAQQRFGNGLGRWTDAQCYGCHAELNDVAVKRQQRIRDPRYVAVPVREERLRSMATTSPLSYMNAPERVEPGGPVSRIALERLGDFLRRPSSLSVTEGSRVPRMMAYPDLQPRELAEIARMLGVKTPRARAKPLPLSGTERQQAESLWATRCRACHDGAQRLAGRSAVTLGLYTAEWLHAYASNTVSAPLPQERTMPEVPLSLEEARLLHRLFGEMRTQAEQELDARVAELKLETGPMPAQLPPGFLPFLWGPFFRTATCVHCHATSPRAARAFTATEAGLKDYLRGHSGREFWLRLATRHVEERHGLVAARPGMPMAGAPIPQETLGLIARWALEGCPDPQGQTWCRP</sequence>
<dbReference type="SUPFAM" id="SSF48695">
    <property type="entry name" value="Multiheme cytochromes"/>
    <property type="match status" value="1"/>
</dbReference>
<dbReference type="InterPro" id="IPR036280">
    <property type="entry name" value="Multihaem_cyt_sf"/>
</dbReference>
<protein>
    <recommendedName>
        <fullName evidence="4">Cytochrome c</fullName>
    </recommendedName>
</protein>
<dbReference type="InParanoid" id="H8N1J5"/>
<dbReference type="Proteomes" id="UP000007587">
    <property type="component" value="Chromosome"/>
</dbReference>
<reference evidence="3" key="2">
    <citation type="submission" date="2012-03" db="EMBL/GenBank/DDBJ databases">
        <title>Genome sequence of the fruiting myxobacterium Corallococcus coralloides DSM 2259.</title>
        <authorList>
            <person name="Huntley S."/>
            <person name="Zhang Y."/>
            <person name="Treuner-Lange A."/>
            <person name="Sensen C.W."/>
            <person name="Sogaard-Andersen L."/>
        </authorList>
    </citation>
    <scope>NUCLEOTIDE SEQUENCE [LARGE SCALE GENOMIC DNA]</scope>
    <source>
        <strain evidence="3">ATCC 25202 / DSM 2259 / NBRC 100086 / M2</strain>
    </source>
</reference>
<evidence type="ECO:0000313" key="2">
    <source>
        <dbReference type="EMBL" id="AFE04298.1"/>
    </source>
</evidence>
<feature type="chain" id="PRO_5003614761" description="Cytochrome c" evidence="1">
    <location>
        <begin position="19"/>
        <end position="384"/>
    </location>
</feature>
<accession>H8N1J5</accession>
<proteinExistence type="predicted"/>
<dbReference type="KEGG" id="ccx:COCOR_01803"/>